<evidence type="ECO:0000313" key="1">
    <source>
        <dbReference type="EMBL" id="NBJ92214.1"/>
    </source>
</evidence>
<comment type="caution">
    <text evidence="1">The sequence shown here is derived from an EMBL/GenBank/DDBJ whole genome shotgun (WGS) entry which is preliminary data.</text>
</comment>
<gene>
    <name evidence="1" type="ORF">D5281_06305</name>
</gene>
<dbReference type="OrthoDB" id="9995248at2"/>
<accession>A0A9X5GRD5</accession>
<sequence length="317" mass="37202">MDKNRIKLIFSEKYNQFYKPIRVDEDVGTIYMQITKNRHDKGMKKDEIIHIESNPEYAYVPMYDANITAEQHFIKVMSSNCSVNIKLNELKLFKRNMLAESESAMQILKELAESECDPQKDNFLNKKKIHNTALDIYTSLNHRKIVRDNRSTYDGQVIPDDIKRIAISKRLFIERSDDYCGNPKHPTNMNEKLAIQALYPCGFIVRDRGGIVVAGGKYELSMEDAIRFVENYLPTEKEKHYTNLYQVPMSIRKKRQLAMCYKTLGMYGLHYKNEHNYFFWVLDKRGNVVAGGKNGFGFKWLLSYCRKLKHKPLPKKE</sequence>
<dbReference type="Proteomes" id="UP001154420">
    <property type="component" value="Unassembled WGS sequence"/>
</dbReference>
<proteinExistence type="predicted"/>
<keyword evidence="2" id="KW-1185">Reference proteome</keyword>
<name>A0A9X5GRD5_9FIRM</name>
<dbReference type="EMBL" id="QZDT01000006">
    <property type="protein sequence ID" value="NBJ92214.1"/>
    <property type="molecule type" value="Genomic_DNA"/>
</dbReference>
<organism evidence="1 2">
    <name type="scientific">Parablautia muri</name>
    <dbReference type="NCBI Taxonomy" id="2320879"/>
    <lineage>
        <taxon>Bacteria</taxon>
        <taxon>Bacillati</taxon>
        <taxon>Bacillota</taxon>
        <taxon>Clostridia</taxon>
        <taxon>Lachnospirales</taxon>
        <taxon>Lachnospiraceae</taxon>
        <taxon>Parablautia</taxon>
    </lineage>
</organism>
<evidence type="ECO:0000313" key="2">
    <source>
        <dbReference type="Proteomes" id="UP001154420"/>
    </source>
</evidence>
<dbReference type="AlphaFoldDB" id="A0A9X5GRD5"/>
<reference evidence="1" key="1">
    <citation type="submission" date="2018-09" db="EMBL/GenBank/DDBJ databases">
        <title>Murine metabolic-syndrome-specific gut microbial biobank.</title>
        <authorList>
            <person name="Liu C."/>
        </authorList>
    </citation>
    <scope>NUCLEOTIDE SEQUENCE</scope>
    <source>
        <strain evidence="1">D42-62</strain>
    </source>
</reference>
<dbReference type="RefSeq" id="WP_160559304.1">
    <property type="nucleotide sequence ID" value="NZ_QZDT01000006.1"/>
</dbReference>
<protein>
    <submittedName>
        <fullName evidence="1">Uncharacterized protein</fullName>
    </submittedName>
</protein>